<feature type="transmembrane region" description="Helical" evidence="1">
    <location>
        <begin position="669"/>
        <end position="690"/>
    </location>
</feature>
<keyword evidence="1" id="KW-0812">Transmembrane</keyword>
<feature type="transmembrane region" description="Helical" evidence="1">
    <location>
        <begin position="554"/>
        <end position="573"/>
    </location>
</feature>
<dbReference type="InterPro" id="IPR012429">
    <property type="entry name" value="HGSNAT_cat"/>
</dbReference>
<reference evidence="4 5" key="1">
    <citation type="submission" date="2018-10" db="EMBL/GenBank/DDBJ databases">
        <title>Genome assembly for a Yunnan-Guizhou Plateau 3E fish, Anabarilius grahami (Regan), and its evolutionary and genetic applications.</title>
        <authorList>
            <person name="Jiang W."/>
        </authorList>
    </citation>
    <scope>NUCLEOTIDE SEQUENCE [LARGE SCALE GENOMIC DNA]</scope>
    <source>
        <strain evidence="4">AG-KIZ</strain>
        <tissue evidence="4">Muscle</tissue>
    </source>
</reference>
<gene>
    <name evidence="4" type="ORF">DPX16_14208</name>
</gene>
<dbReference type="Pfam" id="PF00147">
    <property type="entry name" value="Fibrinogen_C"/>
    <property type="match status" value="1"/>
</dbReference>
<feature type="transmembrane region" description="Helical" evidence="1">
    <location>
        <begin position="737"/>
        <end position="756"/>
    </location>
</feature>
<dbReference type="PANTHER" id="PTHR31061:SF37">
    <property type="entry name" value="HEPARAN-ALPHA-GLUCOSAMINIDE N-ACETYLTRANSFERASE"/>
    <property type="match status" value="1"/>
</dbReference>
<feature type="signal peptide" evidence="2">
    <location>
        <begin position="1"/>
        <end position="25"/>
    </location>
</feature>
<dbReference type="EMBL" id="RJVU01075617">
    <property type="protein sequence ID" value="ROI15996.1"/>
    <property type="molecule type" value="Genomic_DNA"/>
</dbReference>
<evidence type="ECO:0000256" key="2">
    <source>
        <dbReference type="SAM" id="SignalP"/>
    </source>
</evidence>
<dbReference type="InterPro" id="IPR002181">
    <property type="entry name" value="Fibrinogen_a/b/g_C_dom"/>
</dbReference>
<organism evidence="4 5">
    <name type="scientific">Anabarilius grahami</name>
    <name type="common">Kanglang fish</name>
    <name type="synonym">Barilius grahami</name>
    <dbReference type="NCBI Taxonomy" id="495550"/>
    <lineage>
        <taxon>Eukaryota</taxon>
        <taxon>Metazoa</taxon>
        <taxon>Chordata</taxon>
        <taxon>Craniata</taxon>
        <taxon>Vertebrata</taxon>
        <taxon>Euteleostomi</taxon>
        <taxon>Actinopterygii</taxon>
        <taxon>Neopterygii</taxon>
        <taxon>Teleostei</taxon>
        <taxon>Ostariophysi</taxon>
        <taxon>Cypriniformes</taxon>
        <taxon>Xenocyprididae</taxon>
        <taxon>Xenocypridinae</taxon>
        <taxon>Xenocypridinae incertae sedis</taxon>
        <taxon>Anabarilius</taxon>
    </lineage>
</organism>
<keyword evidence="1" id="KW-0472">Membrane</keyword>
<keyword evidence="1" id="KW-1133">Transmembrane helix</keyword>
<protein>
    <submittedName>
        <fullName evidence="4">Heparan-alpha-glucosaminide N-acetyltransferase</fullName>
    </submittedName>
</protein>
<dbReference type="GO" id="GO:0016740">
    <property type="term" value="F:transferase activity"/>
    <property type="evidence" value="ECO:0007669"/>
    <property type="project" value="UniProtKB-KW"/>
</dbReference>
<sequence length="831" mass="93849">MRSAGSLLLCISLSILLYETSNTSTADIPEMLKVTARSCRELRKKHGKTKDGLYYLISKNKEIYQTYCDMTTDGGGWTLVASVHENNIHGQCTVGDRWTSQQGNDANYPAGDETWANKVIFGTPEAATNDDYKNPGYFDIRGKDIAVWHVTNDHELEFWRIASVLRYHTNTNFLTLFGGNLYNFFKKHPLKYGAGACSTDRGISVPIVYDVGNEIRTKELYGEYVRERRDRKYVVMKKGNIFTSRKDRKEEAVRSGVMASERGYRWTVCAVIVLLIALCAAHMTDRPAFSHPHRKTSVLKMDEAALSVVNEIENEMQLYVLSDHCYQSLGKVPGRPVSGTPTTVGFVVSTQHALTLLLNSTSANLEQCNVHFHFGEQGNYSLWVKNLNEPSRVSCTMITDSEPINSYLPILFAFLVFAFLAALSAIWNTVKRLDVVTNLLIRLGSTVESERLINSELGTPNRLVNASTESIIPATTGRRLRSLDTFRGLSLVIMVFVNYGGGRYWFFRHESWNGLTVADLVFPWFVFIMGTSIGLSLSGSLRRGVKRTHLLWKIFWRSLQLFLIGVIIINPNYCQGPLSWDSLRIPGVLQRLGFTYLVVAVLDLAVAKDGLTNLGYLGPGGIGDFGQYQNCTGGAAGYIDRWLLGDHIYQTPSSRVIYQSMMPFDPEGVLGSVNSILMAFLGLQAGKILLHYRDQHRQIITRFLIWGFILGIISAVLTKCSRNEGFIPVNKNLWSLSYVTTLSCFAFVALGAFYYMVDVKKWWSGAPFFYPGMNSILVYAGHEVFEEYFPFRWKMANNQSHAEHLAQNLLATSIWVFIAYLLYRKKIFWKI</sequence>
<dbReference type="InterPro" id="IPR036056">
    <property type="entry name" value="Fibrinogen-like_C"/>
</dbReference>
<feature type="domain" description="Fibrinogen C-terminal" evidence="3">
    <location>
        <begin position="30"/>
        <end position="80"/>
    </location>
</feature>
<feature type="chain" id="PRO_5017970456" evidence="2">
    <location>
        <begin position="26"/>
        <end position="831"/>
    </location>
</feature>
<evidence type="ECO:0000313" key="5">
    <source>
        <dbReference type="Proteomes" id="UP000281406"/>
    </source>
</evidence>
<feature type="transmembrane region" description="Helical" evidence="1">
    <location>
        <begin position="407"/>
        <end position="427"/>
    </location>
</feature>
<dbReference type="OrthoDB" id="2149840at2759"/>
<comment type="caution">
    <text evidence="4">The sequence shown here is derived from an EMBL/GenBank/DDBJ whole genome shotgun (WGS) entry which is preliminary data.</text>
</comment>
<feature type="transmembrane region" description="Helical" evidence="1">
    <location>
        <begin position="805"/>
        <end position="823"/>
    </location>
</feature>
<feature type="transmembrane region" description="Helical" evidence="1">
    <location>
        <begin position="521"/>
        <end position="542"/>
    </location>
</feature>
<keyword evidence="4" id="KW-0808">Transferase</keyword>
<dbReference type="NCBIfam" id="NF040941">
    <property type="entry name" value="GGGWT_bact"/>
    <property type="match status" value="1"/>
</dbReference>
<evidence type="ECO:0000313" key="4">
    <source>
        <dbReference type="EMBL" id="ROI15996.1"/>
    </source>
</evidence>
<dbReference type="AlphaFoldDB" id="A0A3N0XF40"/>
<dbReference type="PROSITE" id="PS51406">
    <property type="entry name" value="FIBRINOGEN_C_2"/>
    <property type="match status" value="1"/>
</dbReference>
<keyword evidence="2" id="KW-0732">Signal</keyword>
<dbReference type="Pfam" id="PF07786">
    <property type="entry name" value="HGSNAT_cat"/>
    <property type="match status" value="1"/>
</dbReference>
<accession>A0A3N0XF40</accession>
<dbReference type="Proteomes" id="UP000281406">
    <property type="component" value="Unassembled WGS sequence"/>
</dbReference>
<dbReference type="Gene3D" id="3.90.215.10">
    <property type="entry name" value="Gamma Fibrinogen, chain A, domain 1"/>
    <property type="match status" value="1"/>
</dbReference>
<dbReference type="InterPro" id="IPR014716">
    <property type="entry name" value="Fibrinogen_a/b/g_C_1"/>
</dbReference>
<feature type="transmembrane region" description="Helical" evidence="1">
    <location>
        <begin position="699"/>
        <end position="717"/>
    </location>
</feature>
<dbReference type="SUPFAM" id="SSF56496">
    <property type="entry name" value="Fibrinogen C-terminal domain-like"/>
    <property type="match status" value="1"/>
</dbReference>
<dbReference type="PANTHER" id="PTHR31061">
    <property type="entry name" value="LD22376P"/>
    <property type="match status" value="1"/>
</dbReference>
<proteinExistence type="predicted"/>
<name>A0A3N0XF40_ANAGA</name>
<evidence type="ECO:0000256" key="1">
    <source>
        <dbReference type="SAM" id="Phobius"/>
    </source>
</evidence>
<keyword evidence="5" id="KW-1185">Reference proteome</keyword>
<evidence type="ECO:0000259" key="3">
    <source>
        <dbReference type="PROSITE" id="PS51406"/>
    </source>
</evidence>
<feature type="transmembrane region" description="Helical" evidence="1">
    <location>
        <begin position="488"/>
        <end position="506"/>
    </location>
</feature>
<feature type="transmembrane region" description="Helical" evidence="1">
    <location>
        <begin position="768"/>
        <end position="785"/>
    </location>
</feature>